<evidence type="ECO:0000313" key="1">
    <source>
        <dbReference type="EMBL" id="AGY47151.1"/>
    </source>
</evidence>
<name>U5PTR9_9CAUD</name>
<sequence>MYQSYTDGAYPIWIDRSERVAWDVKSVRSGSRAAVERKTSGKNFKAAPGVSFYAVPRSIDGGPLPTKRDYLEAQAELNGRAQ</sequence>
<organism evidence="1 2">
    <name type="scientific">Clavibacter phage CN1A</name>
    <dbReference type="NCBI Taxonomy" id="1406793"/>
    <lineage>
        <taxon>Viruses</taxon>
        <taxon>Duplodnaviria</taxon>
        <taxon>Heunggongvirae</taxon>
        <taxon>Uroviricota</taxon>
        <taxon>Caudoviricetes</taxon>
        <taxon>Cinunavirus</taxon>
        <taxon>Cinunavirus CN1A</taxon>
    </lineage>
</organism>
<reference evidence="1 2" key="1">
    <citation type="journal article" date="2013" name="Genome Announc.">
        <title>Complete Genome of Clavibacter michiganensis subsp. sepedonicusis Siphophage CN1A.</title>
        <authorList>
            <person name="Kongari R.R."/>
            <person name="Yao G.W."/>
            <person name="Chamakura K.R."/>
            <person name="Kuty Everett G.F."/>
        </authorList>
    </citation>
    <scope>NUCLEOTIDE SEQUENCE [LARGE SCALE GENOMIC DNA]</scope>
</reference>
<protein>
    <submittedName>
        <fullName evidence="1">Uncharacterized protein</fullName>
    </submittedName>
</protein>
<dbReference type="EMBL" id="KF669650">
    <property type="protein sequence ID" value="AGY47151.1"/>
    <property type="molecule type" value="Genomic_DNA"/>
</dbReference>
<gene>
    <name evidence="1" type="ORF">CN1A_42</name>
</gene>
<dbReference type="GeneID" id="18506562"/>
<dbReference type="RefSeq" id="YP_009004254.1">
    <property type="nucleotide sequence ID" value="NC_023549.1"/>
</dbReference>
<dbReference type="KEGG" id="vg:18506562"/>
<accession>U5PTR9</accession>
<dbReference type="Proteomes" id="UP000017651">
    <property type="component" value="Segment"/>
</dbReference>
<proteinExistence type="predicted"/>
<evidence type="ECO:0000313" key="2">
    <source>
        <dbReference type="Proteomes" id="UP000017651"/>
    </source>
</evidence>
<keyword evidence="2" id="KW-1185">Reference proteome</keyword>